<dbReference type="Proteomes" id="UP000887564">
    <property type="component" value="Unplaced"/>
</dbReference>
<protein>
    <submittedName>
        <fullName evidence="2">Uncharacterized protein</fullName>
    </submittedName>
</protein>
<proteinExistence type="predicted"/>
<organism evidence="1 2">
    <name type="scientific">Parascaris equorum</name>
    <name type="common">Equine roundworm</name>
    <dbReference type="NCBI Taxonomy" id="6256"/>
    <lineage>
        <taxon>Eukaryota</taxon>
        <taxon>Metazoa</taxon>
        <taxon>Ecdysozoa</taxon>
        <taxon>Nematoda</taxon>
        <taxon>Chromadorea</taxon>
        <taxon>Rhabditida</taxon>
        <taxon>Spirurina</taxon>
        <taxon>Ascaridomorpha</taxon>
        <taxon>Ascaridoidea</taxon>
        <taxon>Ascarididae</taxon>
        <taxon>Parascaris</taxon>
    </lineage>
</organism>
<reference evidence="2" key="1">
    <citation type="submission" date="2022-11" db="UniProtKB">
        <authorList>
            <consortium name="WormBaseParasite"/>
        </authorList>
    </citation>
    <scope>IDENTIFICATION</scope>
</reference>
<accession>A0A914R6I4</accession>
<evidence type="ECO:0000313" key="2">
    <source>
        <dbReference type="WBParaSite" id="PEQ_0000224401-mRNA-1"/>
    </source>
</evidence>
<keyword evidence="1" id="KW-1185">Reference proteome</keyword>
<dbReference type="AlphaFoldDB" id="A0A914R6I4"/>
<name>A0A914R6I4_PAREQ</name>
<dbReference type="WBParaSite" id="PEQ_0000224401-mRNA-1">
    <property type="protein sequence ID" value="PEQ_0000224401-mRNA-1"/>
    <property type="gene ID" value="PEQ_0000224401"/>
</dbReference>
<sequence length="132" mass="15103">MTQSRAVAAAVFTGHTGRMKKVASVLLGFFSNSHFMWSSLFGLILLEMIEAAKLSNDKGRDEVEKFYDAVVHYRGVSEHWKPISEKLKKVVKDPYFTMILAFLNGRCDNYTDQHQILRLEVSQSIQRALLYS</sequence>
<evidence type="ECO:0000313" key="1">
    <source>
        <dbReference type="Proteomes" id="UP000887564"/>
    </source>
</evidence>